<evidence type="ECO:0000313" key="2">
    <source>
        <dbReference type="Proteomes" id="UP000271098"/>
    </source>
</evidence>
<dbReference type="Proteomes" id="UP000271098">
    <property type="component" value="Unassembled WGS sequence"/>
</dbReference>
<keyword evidence="2" id="KW-1185">Reference proteome</keyword>
<evidence type="ECO:0000313" key="1">
    <source>
        <dbReference type="EMBL" id="VDK38610.1"/>
    </source>
</evidence>
<organism evidence="3">
    <name type="scientific">Gongylonema pulchrum</name>
    <dbReference type="NCBI Taxonomy" id="637853"/>
    <lineage>
        <taxon>Eukaryota</taxon>
        <taxon>Metazoa</taxon>
        <taxon>Ecdysozoa</taxon>
        <taxon>Nematoda</taxon>
        <taxon>Chromadorea</taxon>
        <taxon>Rhabditida</taxon>
        <taxon>Spirurina</taxon>
        <taxon>Spiruromorpha</taxon>
        <taxon>Spiruroidea</taxon>
        <taxon>Gongylonematidae</taxon>
        <taxon>Gongylonema</taxon>
    </lineage>
</organism>
<dbReference type="WBParaSite" id="GPUH_0000324001-mRNA-1">
    <property type="protein sequence ID" value="GPUH_0000324001-mRNA-1"/>
    <property type="gene ID" value="GPUH_0000324001"/>
</dbReference>
<dbReference type="AlphaFoldDB" id="A0A183D3E4"/>
<proteinExistence type="predicted"/>
<gene>
    <name evidence="1" type="ORF">GPUH_LOCUS3235</name>
</gene>
<reference evidence="3" key="1">
    <citation type="submission" date="2016-06" db="UniProtKB">
        <authorList>
            <consortium name="WormBaseParasite"/>
        </authorList>
    </citation>
    <scope>IDENTIFICATION</scope>
</reference>
<protein>
    <submittedName>
        <fullName evidence="3">Transposase</fullName>
    </submittedName>
</protein>
<sequence>MERKNNSSIICDDREAAVCLLAIRSKTAGYKQPVNRVFWDFETEQKLAQAKNEIDEQAHQNRLDAIRKRLEIENQDCWYRPSAYYWMGLKDH</sequence>
<accession>A0A183D3E4</accession>
<reference evidence="1 2" key="2">
    <citation type="submission" date="2018-11" db="EMBL/GenBank/DDBJ databases">
        <authorList>
            <consortium name="Pathogen Informatics"/>
        </authorList>
    </citation>
    <scope>NUCLEOTIDE SEQUENCE [LARGE SCALE GENOMIC DNA]</scope>
</reference>
<dbReference type="EMBL" id="UYRT01005401">
    <property type="protein sequence ID" value="VDK38610.1"/>
    <property type="molecule type" value="Genomic_DNA"/>
</dbReference>
<name>A0A183D3E4_9BILA</name>
<evidence type="ECO:0000313" key="3">
    <source>
        <dbReference type="WBParaSite" id="GPUH_0000324001-mRNA-1"/>
    </source>
</evidence>